<feature type="binding site" evidence="9">
    <location>
        <begin position="187"/>
        <end position="188"/>
    </location>
    <ligand>
        <name>alpha-D-glucose 1-phosphate</name>
        <dbReference type="ChEBI" id="CHEBI:58601"/>
    </ligand>
</feature>
<dbReference type="InterPro" id="IPR023049">
    <property type="entry name" value="GlgC_bac"/>
</dbReference>
<dbReference type="PANTHER" id="PTHR43523:SF2">
    <property type="entry name" value="GLUCOSE-1-PHOSPHATE ADENYLYLTRANSFERASE"/>
    <property type="match status" value="1"/>
</dbReference>
<dbReference type="KEGG" id="gms:SOIL9_54620"/>
<dbReference type="HAMAP" id="MF_00624">
    <property type="entry name" value="GlgC"/>
    <property type="match status" value="1"/>
</dbReference>
<dbReference type="PROSITE" id="PS00808">
    <property type="entry name" value="ADP_GLC_PYROPHOSPH_1"/>
    <property type="match status" value="1"/>
</dbReference>
<evidence type="ECO:0000256" key="1">
    <source>
        <dbReference type="ARBA" id="ARBA00010443"/>
    </source>
</evidence>
<dbReference type="InterPro" id="IPR056818">
    <property type="entry name" value="GlmU/GlgC-like_hexapep"/>
</dbReference>
<keyword evidence="7 9" id="KW-0320">Glycogen biosynthesis</keyword>
<comment type="pathway">
    <text evidence="9">Glycan biosynthesis; glycogen biosynthesis.</text>
</comment>
<dbReference type="SUPFAM" id="SSF51161">
    <property type="entry name" value="Trimeric LpxA-like enzymes"/>
    <property type="match status" value="1"/>
</dbReference>
<dbReference type="PANTHER" id="PTHR43523">
    <property type="entry name" value="GLUCOSE-1-PHOSPHATE ADENYLYLTRANSFERASE-RELATED"/>
    <property type="match status" value="1"/>
</dbReference>
<dbReference type="EC" id="2.7.7.27" evidence="9"/>
<keyword evidence="13" id="KW-1185">Reference proteome</keyword>
<comment type="similarity">
    <text evidence="1 9">Belongs to the bacterial/plant glucose-1-phosphate adenylyltransferase family.</text>
</comment>
<dbReference type="NCBIfam" id="NF001947">
    <property type="entry name" value="PRK00725.1"/>
    <property type="match status" value="1"/>
</dbReference>
<keyword evidence="2 9" id="KW-0321">Glycogen metabolism</keyword>
<evidence type="ECO:0000256" key="6">
    <source>
        <dbReference type="ARBA" id="ARBA00022840"/>
    </source>
</evidence>
<keyword evidence="4 9" id="KW-0548">Nucleotidyltransferase</keyword>
<evidence type="ECO:0000313" key="12">
    <source>
        <dbReference type="EMBL" id="VTR92252.1"/>
    </source>
</evidence>
<comment type="subunit">
    <text evidence="9">Homotetramer.</text>
</comment>
<comment type="catalytic activity">
    <reaction evidence="9">
        <text>alpha-D-glucose 1-phosphate + ATP + H(+) = ADP-alpha-D-glucose + diphosphate</text>
        <dbReference type="Rhea" id="RHEA:12120"/>
        <dbReference type="ChEBI" id="CHEBI:15378"/>
        <dbReference type="ChEBI" id="CHEBI:30616"/>
        <dbReference type="ChEBI" id="CHEBI:33019"/>
        <dbReference type="ChEBI" id="CHEBI:57498"/>
        <dbReference type="ChEBI" id="CHEBI:58601"/>
        <dbReference type="EC" id="2.7.7.27"/>
    </reaction>
</comment>
<protein>
    <recommendedName>
        <fullName evidence="9">Glucose-1-phosphate adenylyltransferase</fullName>
        <ecNumber evidence="9">2.7.7.27</ecNumber>
    </recommendedName>
    <alternativeName>
        <fullName evidence="9">ADP-glucose pyrophosphorylase</fullName>
        <shortName evidence="9">ADPGlc PPase</shortName>
    </alternativeName>
    <alternativeName>
        <fullName evidence="9">ADP-glucose synthase</fullName>
    </alternativeName>
</protein>
<dbReference type="CDD" id="cd02508">
    <property type="entry name" value="ADP_Glucose_PP"/>
    <property type="match status" value="1"/>
</dbReference>
<dbReference type="UniPathway" id="UPA00164"/>
<evidence type="ECO:0000259" key="11">
    <source>
        <dbReference type="Pfam" id="PF24894"/>
    </source>
</evidence>
<dbReference type="InterPro" id="IPR005835">
    <property type="entry name" value="NTP_transferase_dom"/>
</dbReference>
<dbReference type="AlphaFoldDB" id="A0A6P2CYM6"/>
<dbReference type="GO" id="GO:0005978">
    <property type="term" value="P:glycogen biosynthetic process"/>
    <property type="evidence" value="ECO:0007669"/>
    <property type="project" value="UniProtKB-UniRule"/>
</dbReference>
<evidence type="ECO:0000256" key="7">
    <source>
        <dbReference type="ARBA" id="ARBA00023056"/>
    </source>
</evidence>
<dbReference type="NCBIfam" id="TIGR02091">
    <property type="entry name" value="glgC"/>
    <property type="match status" value="1"/>
</dbReference>
<dbReference type="GO" id="GO:0005524">
    <property type="term" value="F:ATP binding"/>
    <property type="evidence" value="ECO:0007669"/>
    <property type="project" value="UniProtKB-KW"/>
</dbReference>
<evidence type="ECO:0000256" key="8">
    <source>
        <dbReference type="ARBA" id="ARBA00023277"/>
    </source>
</evidence>
<dbReference type="CDD" id="cd04651">
    <property type="entry name" value="LbH_G1P_AT_C"/>
    <property type="match status" value="1"/>
</dbReference>
<reference evidence="12 13" key="1">
    <citation type="submission" date="2019-05" db="EMBL/GenBank/DDBJ databases">
        <authorList>
            <consortium name="Science for Life Laboratories"/>
        </authorList>
    </citation>
    <scope>NUCLEOTIDE SEQUENCE [LARGE SCALE GENOMIC DNA]</scope>
    <source>
        <strain evidence="12">Soil9</strain>
    </source>
</reference>
<dbReference type="InterPro" id="IPR011831">
    <property type="entry name" value="ADP-Glc_PPase"/>
</dbReference>
<dbReference type="Gene3D" id="3.90.550.10">
    <property type="entry name" value="Spore Coat Polysaccharide Biosynthesis Protein SpsA, Chain A"/>
    <property type="match status" value="1"/>
</dbReference>
<dbReference type="GO" id="GO:0008878">
    <property type="term" value="F:glucose-1-phosphate adenylyltransferase activity"/>
    <property type="evidence" value="ECO:0007669"/>
    <property type="project" value="UniProtKB-UniRule"/>
</dbReference>
<dbReference type="PROSITE" id="PS00809">
    <property type="entry name" value="ADP_GLC_PYROPHOSPH_2"/>
    <property type="match status" value="1"/>
</dbReference>
<dbReference type="Pfam" id="PF24894">
    <property type="entry name" value="Hexapep_GlmU"/>
    <property type="match status" value="1"/>
</dbReference>
<dbReference type="Pfam" id="PF00483">
    <property type="entry name" value="NTP_transferase"/>
    <property type="match status" value="1"/>
</dbReference>
<dbReference type="Gene3D" id="2.160.10.10">
    <property type="entry name" value="Hexapeptide repeat proteins"/>
    <property type="match status" value="1"/>
</dbReference>
<feature type="site" description="Could play a key role in the communication between the regulatory and the substrate sites" evidence="9">
    <location>
        <position position="68"/>
    </location>
</feature>
<evidence type="ECO:0000256" key="9">
    <source>
        <dbReference type="HAMAP-Rule" id="MF_00624"/>
    </source>
</evidence>
<dbReference type="NCBIfam" id="NF002023">
    <property type="entry name" value="PRK00844.1"/>
    <property type="match status" value="1"/>
</dbReference>
<evidence type="ECO:0000259" key="10">
    <source>
        <dbReference type="Pfam" id="PF00483"/>
    </source>
</evidence>
<accession>A0A6P2CYM6</accession>
<dbReference type="InterPro" id="IPR029044">
    <property type="entry name" value="Nucleotide-diphossugar_trans"/>
</dbReference>
<evidence type="ECO:0000256" key="2">
    <source>
        <dbReference type="ARBA" id="ARBA00022600"/>
    </source>
</evidence>
<feature type="binding site" evidence="9">
    <location>
        <position position="172"/>
    </location>
    <ligand>
        <name>alpha-D-glucose 1-phosphate</name>
        <dbReference type="ChEBI" id="CHEBI:58601"/>
    </ligand>
</feature>
<evidence type="ECO:0000313" key="13">
    <source>
        <dbReference type="Proteomes" id="UP000464178"/>
    </source>
</evidence>
<keyword evidence="8 9" id="KW-0119">Carbohydrate metabolism</keyword>
<dbReference type="InterPro" id="IPR005836">
    <property type="entry name" value="ADP_Glu_pyroP_CS"/>
</dbReference>
<feature type="domain" description="Glucose-1-phosphate adenylyltransferase/Bifunctional protein GlmU-like C-terminal hexapeptide" evidence="11">
    <location>
        <begin position="304"/>
        <end position="413"/>
    </location>
</feature>
<evidence type="ECO:0000256" key="3">
    <source>
        <dbReference type="ARBA" id="ARBA00022679"/>
    </source>
</evidence>
<evidence type="ECO:0000256" key="5">
    <source>
        <dbReference type="ARBA" id="ARBA00022741"/>
    </source>
</evidence>
<keyword evidence="6 9" id="KW-0067">ATP-binding</keyword>
<keyword evidence="5 9" id="KW-0547">Nucleotide-binding</keyword>
<dbReference type="SUPFAM" id="SSF53448">
    <property type="entry name" value="Nucleotide-diphospho-sugar transferases"/>
    <property type="match status" value="1"/>
</dbReference>
<dbReference type="Proteomes" id="UP000464178">
    <property type="component" value="Chromosome"/>
</dbReference>
<keyword evidence="3 9" id="KW-0808">Transferase</keyword>
<feature type="binding site" evidence="9">
    <location>
        <position position="205"/>
    </location>
    <ligand>
        <name>alpha-D-glucose 1-phosphate</name>
        <dbReference type="ChEBI" id="CHEBI:58601"/>
    </ligand>
</feature>
<feature type="site" description="Could play a key role in the communication between the regulatory and the substrate sites" evidence="9">
    <location>
        <position position="106"/>
    </location>
</feature>
<name>A0A6P2CYM6_9BACT</name>
<feature type="binding site" evidence="9">
    <location>
        <position position="107"/>
    </location>
    <ligand>
        <name>alpha-D-glucose 1-phosphate</name>
        <dbReference type="ChEBI" id="CHEBI:58601"/>
    </ligand>
</feature>
<evidence type="ECO:0000256" key="4">
    <source>
        <dbReference type="ARBA" id="ARBA00022695"/>
    </source>
</evidence>
<gene>
    <name evidence="9" type="primary">glgC</name>
    <name evidence="12" type="ORF">SOIL9_54620</name>
</gene>
<organism evidence="12 13">
    <name type="scientific">Gemmata massiliana</name>
    <dbReference type="NCBI Taxonomy" id="1210884"/>
    <lineage>
        <taxon>Bacteria</taxon>
        <taxon>Pseudomonadati</taxon>
        <taxon>Planctomycetota</taxon>
        <taxon>Planctomycetia</taxon>
        <taxon>Gemmatales</taxon>
        <taxon>Gemmataceae</taxon>
        <taxon>Gemmata</taxon>
    </lineage>
</organism>
<comment type="function">
    <text evidence="9">Involved in the biosynthesis of ADP-glucose, a building block required for the elongation reactions to produce glycogen. Catalyzes the reaction between ATP and alpha-D-glucose 1-phosphate (G1P) to produce pyrophosphate and ADP-Glc.</text>
</comment>
<dbReference type="InterPro" id="IPR011004">
    <property type="entry name" value="Trimer_LpxA-like_sf"/>
</dbReference>
<dbReference type="EMBL" id="LR593886">
    <property type="protein sequence ID" value="VTR92252.1"/>
    <property type="molecule type" value="Genomic_DNA"/>
</dbReference>
<proteinExistence type="inferred from homology"/>
<feature type="domain" description="Nucleotidyl transferase" evidence="10">
    <location>
        <begin position="16"/>
        <end position="280"/>
    </location>
</feature>
<sequence length="430" mass="47873">MSTVVVPGVVMRGVVTVILAGGRGTRLEPLTRDRAKPAVPFGGLYRIIDFTLSNCINSGLRRVLVLTQFKSRSLDRHIRHGWSFLSSELGESVEVLPPQQRIDETWYKGTADAIYQNIYSLERENAEHVLILAGDHIYKMDYGHMIRAHIDRKADVTIGCIPVPLDEVRHFGIMQAAADDRVVNFLEKPKTADSMPGDSHHALGSMGIYVFKTRLLFELLCQDAAKTGTSHDFGKNIIPYMIETGHKVIAHRFLDQNRKAVPYWRDVGTLDAYYQANMDLVAVEPVLNMYDATWPIRTVQPQLPPPKFVFTGEGPAGHARRGEALDSIVCAGSIVSGGHVRRSILSPRVRVNSYAVVEDSILLDGVDVGRYCRVRKAIIDKDVKLPPYTVLGYDTEFDRRRGFTVTDAGVVVVSKAEPPETFQAPNPLPN</sequence>